<evidence type="ECO:0000259" key="19">
    <source>
        <dbReference type="PROSITE" id="PS50001"/>
    </source>
</evidence>
<dbReference type="PANTHER" id="PTHR10336">
    <property type="entry name" value="PHOSPHOINOSITIDE-SPECIFIC PHOSPHOLIPASE C FAMILY PROTEIN"/>
    <property type="match status" value="1"/>
</dbReference>
<dbReference type="GO" id="GO:0003777">
    <property type="term" value="F:microtubule motor activity"/>
    <property type="evidence" value="ECO:0007669"/>
    <property type="project" value="InterPro"/>
</dbReference>
<evidence type="ECO:0000256" key="1">
    <source>
        <dbReference type="ARBA" id="ARBA00001913"/>
    </source>
</evidence>
<dbReference type="PROSITE" id="PS50001">
    <property type="entry name" value="SH2"/>
    <property type="match status" value="2"/>
</dbReference>
<dbReference type="CDD" id="cd11825">
    <property type="entry name" value="SH3_PLCgamma"/>
    <property type="match status" value="1"/>
</dbReference>
<dbReference type="PROSITE" id="PS50067">
    <property type="entry name" value="KINESIN_MOTOR_2"/>
    <property type="match status" value="1"/>
</dbReference>
<name>A0A1B0GIU0_LUTLO</name>
<proteinExistence type="inferred from homology"/>
<dbReference type="EC" id="3.1.4.11" evidence="2 16"/>
<feature type="coiled-coil region" evidence="17">
    <location>
        <begin position="1612"/>
        <end position="1688"/>
    </location>
</feature>
<evidence type="ECO:0000259" key="20">
    <source>
        <dbReference type="PROSITE" id="PS50002"/>
    </source>
</evidence>
<dbReference type="EnsemblMetazoa" id="LLOJ005588-RA">
    <property type="protein sequence ID" value="LLOJ005588-PA"/>
    <property type="gene ID" value="LLOJ005588"/>
</dbReference>
<dbReference type="InterPro" id="IPR036961">
    <property type="entry name" value="Kinesin_motor_dom_sf"/>
</dbReference>
<dbReference type="InterPro" id="IPR000980">
    <property type="entry name" value="SH2"/>
</dbReference>
<feature type="domain" description="SH2" evidence="19">
    <location>
        <begin position="540"/>
        <end position="641"/>
    </location>
</feature>
<evidence type="ECO:0000256" key="16">
    <source>
        <dbReference type="RuleBase" id="RU361133"/>
    </source>
</evidence>
<feature type="domain" description="PI-PLC Y-box" evidence="23">
    <location>
        <begin position="942"/>
        <end position="1028"/>
    </location>
</feature>
<dbReference type="CDD" id="cd10341">
    <property type="entry name" value="SH2_N-SH2_PLC_gamma_like"/>
    <property type="match status" value="1"/>
</dbReference>
<reference evidence="25" key="2">
    <citation type="journal article" date="2020" name="BMC">
        <title>Leishmania infection induces a limited differential gene expression in the sand fly midgut.</title>
        <authorList>
            <person name="Coutinho-Abreu I.V."/>
            <person name="Serafim T.D."/>
            <person name="Meneses C."/>
            <person name="Kamhawi S."/>
            <person name="Oliveira F."/>
            <person name="Valenzuela J.G."/>
        </authorList>
    </citation>
    <scope>NUCLEOTIDE SEQUENCE</scope>
    <source>
        <strain evidence="25">Jacobina</strain>
        <tissue evidence="25">Midgut</tissue>
    </source>
</reference>
<dbReference type="SMART" id="SM00252">
    <property type="entry name" value="SH2"/>
    <property type="match status" value="2"/>
</dbReference>
<feature type="region of interest" description="Disordered" evidence="18">
    <location>
        <begin position="508"/>
        <end position="529"/>
    </location>
</feature>
<dbReference type="GO" id="GO:0007018">
    <property type="term" value="P:microtubule-based movement"/>
    <property type="evidence" value="ECO:0007669"/>
    <property type="project" value="InterPro"/>
</dbReference>
<dbReference type="GO" id="GO:0032587">
    <property type="term" value="C:ruffle membrane"/>
    <property type="evidence" value="ECO:0007669"/>
    <property type="project" value="TreeGrafter"/>
</dbReference>
<evidence type="ECO:0000256" key="4">
    <source>
        <dbReference type="ARBA" id="ARBA00022737"/>
    </source>
</evidence>
<dbReference type="GO" id="GO:0048468">
    <property type="term" value="P:cell development"/>
    <property type="evidence" value="ECO:0007669"/>
    <property type="project" value="UniProtKB-ARBA"/>
</dbReference>
<feature type="domain" description="SH3" evidence="20">
    <location>
        <begin position="778"/>
        <end position="839"/>
    </location>
</feature>
<dbReference type="PROSITE" id="PS50002">
    <property type="entry name" value="SH3"/>
    <property type="match status" value="1"/>
</dbReference>
<comment type="cofactor">
    <cofactor evidence="1">
        <name>Ca(2+)</name>
        <dbReference type="ChEBI" id="CHEBI:29108"/>
    </cofactor>
</comment>
<evidence type="ECO:0000259" key="22">
    <source>
        <dbReference type="PROSITE" id="PS50004"/>
    </source>
</evidence>
<dbReference type="Gene3D" id="2.30.30.40">
    <property type="entry name" value="SH3 Domains"/>
    <property type="match status" value="1"/>
</dbReference>
<dbReference type="CDD" id="cd00275">
    <property type="entry name" value="C2_PLC_like"/>
    <property type="match status" value="1"/>
</dbReference>
<dbReference type="SUPFAM" id="SSF47473">
    <property type="entry name" value="EF-hand"/>
    <property type="match status" value="1"/>
</dbReference>
<dbReference type="InterPro" id="IPR027417">
    <property type="entry name" value="P-loop_NTPase"/>
</dbReference>
<dbReference type="InterPro" id="IPR011993">
    <property type="entry name" value="PH-like_dom_sf"/>
</dbReference>
<evidence type="ECO:0000259" key="23">
    <source>
        <dbReference type="PROSITE" id="PS50008"/>
    </source>
</evidence>
<evidence type="ECO:0000313" key="26">
    <source>
        <dbReference type="EnsemblMetazoa" id="LLOJ005588-PA"/>
    </source>
</evidence>
<dbReference type="InterPro" id="IPR035892">
    <property type="entry name" value="C2_domain_sf"/>
</dbReference>
<dbReference type="InterPro" id="IPR036028">
    <property type="entry name" value="SH3-like_dom_sf"/>
</dbReference>
<feature type="domain" description="SH2" evidence="19">
    <location>
        <begin position="652"/>
        <end position="741"/>
    </location>
</feature>
<comment type="catalytic activity">
    <reaction evidence="16">
        <text>a 1,2-diacyl-sn-glycero-3-phospho-(1D-myo-inositol-4,5-bisphosphate) + H2O = 1D-myo-inositol 1,4,5-trisphosphate + a 1,2-diacyl-sn-glycerol + H(+)</text>
        <dbReference type="Rhea" id="RHEA:33179"/>
        <dbReference type="ChEBI" id="CHEBI:15377"/>
        <dbReference type="ChEBI" id="CHEBI:15378"/>
        <dbReference type="ChEBI" id="CHEBI:17815"/>
        <dbReference type="ChEBI" id="CHEBI:58456"/>
        <dbReference type="ChEBI" id="CHEBI:203600"/>
        <dbReference type="EC" id="3.1.4.11"/>
    </reaction>
</comment>
<dbReference type="PANTHER" id="PTHR10336:SF159">
    <property type="entry name" value="1-PHOSPHATIDYLINOSITOL 4,5-BISPHOSPHATE PHOSPHODIESTERASE GAMMA"/>
    <property type="match status" value="1"/>
</dbReference>
<dbReference type="Pfam" id="PF00388">
    <property type="entry name" value="PI-PLC-X"/>
    <property type="match status" value="1"/>
</dbReference>
<evidence type="ECO:0000259" key="24">
    <source>
        <dbReference type="PROSITE" id="PS50067"/>
    </source>
</evidence>
<dbReference type="PROSITE" id="PS50007">
    <property type="entry name" value="PIPLC_X_DOMAIN"/>
    <property type="match status" value="1"/>
</dbReference>
<dbReference type="InterPro" id="IPR001849">
    <property type="entry name" value="PH_domain"/>
</dbReference>
<dbReference type="SMART" id="SM00233">
    <property type="entry name" value="PH"/>
    <property type="match status" value="2"/>
</dbReference>
<dbReference type="InterPro" id="IPR011992">
    <property type="entry name" value="EF-hand-dom_pair"/>
</dbReference>
<evidence type="ECO:0000313" key="25">
    <source>
        <dbReference type="EMBL" id="MBC1175402.1"/>
    </source>
</evidence>
<evidence type="ECO:0000313" key="27">
    <source>
        <dbReference type="Proteomes" id="UP000092461"/>
    </source>
</evidence>
<evidence type="ECO:0000256" key="6">
    <source>
        <dbReference type="ARBA" id="ARBA00022801"/>
    </source>
</evidence>
<dbReference type="InterPro" id="IPR000909">
    <property type="entry name" value="PLipase_C_PInositol-sp_X_dom"/>
</dbReference>
<dbReference type="VEuPathDB" id="VectorBase:LLONM1_006439"/>
<dbReference type="InterPro" id="IPR056586">
    <property type="entry name" value="EF-hand_PLCG1"/>
</dbReference>
<feature type="binding site" evidence="15">
    <location>
        <begin position="1250"/>
        <end position="1257"/>
    </location>
    <ligand>
        <name>ATP</name>
        <dbReference type="ChEBI" id="CHEBI:30616"/>
    </ligand>
</feature>
<dbReference type="InterPro" id="IPR036860">
    <property type="entry name" value="SH2_dom_sf"/>
</dbReference>
<accession>A0A1B0GIU0</accession>
<dbReference type="FunFam" id="3.30.505.10:FF:000011">
    <property type="entry name" value="1-phosphatidylinositol 4,5-bisphosphate phosphodiesterase gamma"/>
    <property type="match status" value="1"/>
</dbReference>
<keyword evidence="11 16" id="KW-0443">Lipid metabolism</keyword>
<keyword evidence="17" id="KW-0175">Coiled coil</keyword>
<dbReference type="Pfam" id="PF23329">
    <property type="entry name" value="EF_HAND_1_PLCG"/>
    <property type="match status" value="1"/>
</dbReference>
<feature type="coiled-coil region" evidence="17">
    <location>
        <begin position="1726"/>
        <end position="1767"/>
    </location>
</feature>
<evidence type="ECO:0000256" key="7">
    <source>
        <dbReference type="ARBA" id="ARBA00022837"/>
    </source>
</evidence>
<evidence type="ECO:0000256" key="14">
    <source>
        <dbReference type="PROSITE-ProRule" id="PRU00192"/>
    </source>
</evidence>
<reference evidence="26" key="3">
    <citation type="submission" date="2020-05" db="UniProtKB">
        <authorList>
            <consortium name="EnsemblMetazoa"/>
        </authorList>
    </citation>
    <scope>IDENTIFICATION</scope>
    <source>
        <strain evidence="26">Jacobina</strain>
    </source>
</reference>
<dbReference type="InterPro" id="IPR000008">
    <property type="entry name" value="C2_dom"/>
</dbReference>
<dbReference type="EMBL" id="AJWK01017652">
    <property type="status" value="NOT_ANNOTATED_CDS"/>
    <property type="molecule type" value="Genomic_DNA"/>
</dbReference>
<dbReference type="SUPFAM" id="SSF55550">
    <property type="entry name" value="SH2 domain"/>
    <property type="match status" value="2"/>
</dbReference>
<keyword evidence="15" id="KW-0505">Motor protein</keyword>
<feature type="coiled-coil region" evidence="17">
    <location>
        <begin position="1926"/>
        <end position="1953"/>
    </location>
</feature>
<evidence type="ECO:0000256" key="5">
    <source>
        <dbReference type="ARBA" id="ARBA00022741"/>
    </source>
</evidence>
<feature type="domain" description="C2" evidence="22">
    <location>
        <begin position="1028"/>
        <end position="1153"/>
    </location>
</feature>
<dbReference type="CDD" id="cd16201">
    <property type="entry name" value="EFh_PI-PLCgamma"/>
    <property type="match status" value="1"/>
</dbReference>
<dbReference type="Pfam" id="PF00018">
    <property type="entry name" value="SH3_1"/>
    <property type="match status" value="1"/>
</dbReference>
<dbReference type="EMBL" id="AJWK01017653">
    <property type="status" value="NOT_ANNOTATED_CDS"/>
    <property type="molecule type" value="Genomic_DNA"/>
</dbReference>
<keyword evidence="10 13" id="KW-0727">SH2 domain</keyword>
<dbReference type="Gene3D" id="3.20.20.190">
    <property type="entry name" value="Phosphatidylinositol (PI) phosphodiesterase"/>
    <property type="match status" value="2"/>
</dbReference>
<dbReference type="SUPFAM" id="SSF49562">
    <property type="entry name" value="C2 domain (Calcium/lipid-binding domain, CaLB)"/>
    <property type="match status" value="1"/>
</dbReference>
<dbReference type="InterPro" id="IPR001752">
    <property type="entry name" value="Kinesin_motor_dom"/>
</dbReference>
<dbReference type="Pfam" id="PF00017">
    <property type="entry name" value="SH2"/>
    <property type="match status" value="2"/>
</dbReference>
<keyword evidence="5 15" id="KW-0547">Nucleotide-binding</keyword>
<evidence type="ECO:0000256" key="18">
    <source>
        <dbReference type="SAM" id="MobiDB-lite"/>
    </source>
</evidence>
<dbReference type="GO" id="GO:0004435">
    <property type="term" value="F:phosphatidylinositol-4,5-bisphosphate phospholipase C activity"/>
    <property type="evidence" value="ECO:0007669"/>
    <property type="project" value="UniProtKB-EC"/>
</dbReference>
<keyword evidence="4" id="KW-0677">Repeat</keyword>
<dbReference type="InterPro" id="IPR001711">
    <property type="entry name" value="PLipase_C_Pinositol-sp_Y"/>
</dbReference>
<dbReference type="SMART" id="SM00239">
    <property type="entry name" value="C2"/>
    <property type="match status" value="1"/>
</dbReference>
<dbReference type="SUPFAM" id="SSF51695">
    <property type="entry name" value="PLC-like phosphodiesterases"/>
    <property type="match status" value="1"/>
</dbReference>
<dbReference type="PRINTS" id="PR00401">
    <property type="entry name" value="SH2DOMAIN"/>
</dbReference>
<dbReference type="Pfam" id="PF00387">
    <property type="entry name" value="PI-PLC-Y"/>
    <property type="match status" value="1"/>
</dbReference>
<dbReference type="InterPro" id="IPR035024">
    <property type="entry name" value="PLC-gamma_N-SH2"/>
</dbReference>
<evidence type="ECO:0000256" key="9">
    <source>
        <dbReference type="ARBA" id="ARBA00022963"/>
    </source>
</evidence>
<feature type="region of interest" description="Disordered" evidence="18">
    <location>
        <begin position="1482"/>
        <end position="1509"/>
    </location>
</feature>
<dbReference type="CDD" id="cd08592">
    <property type="entry name" value="PI-PLCc_gamma"/>
    <property type="match status" value="1"/>
</dbReference>
<dbReference type="GO" id="GO:0009653">
    <property type="term" value="P:anatomical structure morphogenesis"/>
    <property type="evidence" value="ECO:0007669"/>
    <property type="project" value="UniProtKB-ARBA"/>
</dbReference>
<dbReference type="PROSITE" id="PS50003">
    <property type="entry name" value="PH_DOMAIN"/>
    <property type="match status" value="1"/>
</dbReference>
<feature type="compositionally biased region" description="Acidic residues" evidence="18">
    <location>
        <begin position="1482"/>
        <end position="1494"/>
    </location>
</feature>
<dbReference type="GO" id="GO:0051209">
    <property type="term" value="P:release of sequestered calcium ion into cytosol"/>
    <property type="evidence" value="ECO:0007669"/>
    <property type="project" value="TreeGrafter"/>
</dbReference>
<evidence type="ECO:0000256" key="12">
    <source>
        <dbReference type="ARBA" id="ARBA00023224"/>
    </source>
</evidence>
<keyword evidence="27" id="KW-1185">Reference proteome</keyword>
<dbReference type="EMBL" id="GITU01006699">
    <property type="protein sequence ID" value="MBC1175402.1"/>
    <property type="molecule type" value="Transcribed_RNA"/>
</dbReference>
<keyword evidence="7" id="KW-0106">Calcium</keyword>
<dbReference type="SMART" id="SM00326">
    <property type="entry name" value="SH3"/>
    <property type="match status" value="1"/>
</dbReference>
<feature type="coiled-coil region" evidence="17">
    <location>
        <begin position="908"/>
        <end position="935"/>
    </location>
</feature>
<dbReference type="Gene3D" id="2.60.40.150">
    <property type="entry name" value="C2 domain"/>
    <property type="match status" value="1"/>
</dbReference>
<dbReference type="SMART" id="SM00149">
    <property type="entry name" value="PLCYc"/>
    <property type="match status" value="1"/>
</dbReference>
<dbReference type="GO" id="GO:0005524">
    <property type="term" value="F:ATP binding"/>
    <property type="evidence" value="ECO:0007669"/>
    <property type="project" value="UniProtKB-UniRule"/>
</dbReference>
<dbReference type="Proteomes" id="UP000092461">
    <property type="component" value="Unassembled WGS sequence"/>
</dbReference>
<dbReference type="GO" id="GO:0048015">
    <property type="term" value="P:phosphatidylinositol-mediated signaling"/>
    <property type="evidence" value="ECO:0007669"/>
    <property type="project" value="TreeGrafter"/>
</dbReference>
<feature type="region of interest" description="Disordered" evidence="18">
    <location>
        <begin position="2068"/>
        <end position="2112"/>
    </location>
</feature>
<organism evidence="26 27">
    <name type="scientific">Lutzomyia longipalpis</name>
    <name type="common">Sand fly</name>
    <dbReference type="NCBI Taxonomy" id="7200"/>
    <lineage>
        <taxon>Eukaryota</taxon>
        <taxon>Metazoa</taxon>
        <taxon>Ecdysozoa</taxon>
        <taxon>Arthropoda</taxon>
        <taxon>Hexapoda</taxon>
        <taxon>Insecta</taxon>
        <taxon>Pterygota</taxon>
        <taxon>Neoptera</taxon>
        <taxon>Endopterygota</taxon>
        <taxon>Diptera</taxon>
        <taxon>Nematocera</taxon>
        <taxon>Psychodoidea</taxon>
        <taxon>Psychodidae</taxon>
        <taxon>Lutzomyia</taxon>
        <taxon>Lutzomyia</taxon>
    </lineage>
</organism>
<evidence type="ECO:0000256" key="15">
    <source>
        <dbReference type="PROSITE-ProRule" id="PRU00283"/>
    </source>
</evidence>
<dbReference type="InterPro" id="IPR001452">
    <property type="entry name" value="SH3_domain"/>
</dbReference>
<dbReference type="InterPro" id="IPR001192">
    <property type="entry name" value="PI-PLC_fam"/>
</dbReference>
<reference evidence="27" key="1">
    <citation type="submission" date="2012-05" db="EMBL/GenBank/DDBJ databases">
        <title>Whole Genome Assembly of Lutzomyia longipalpis.</title>
        <authorList>
            <person name="Richards S."/>
            <person name="Qu C."/>
            <person name="Dillon R."/>
            <person name="Worley K."/>
            <person name="Scherer S."/>
            <person name="Batterton M."/>
            <person name="Taylor A."/>
            <person name="Hawes A."/>
            <person name="Hernandez B."/>
            <person name="Kovar C."/>
            <person name="Mandapat C."/>
            <person name="Pham C."/>
            <person name="Qu C."/>
            <person name="Jing C."/>
            <person name="Bess C."/>
            <person name="Bandaranaike D."/>
            <person name="Ngo D."/>
            <person name="Ongeri F."/>
            <person name="Arias F."/>
            <person name="Lara F."/>
            <person name="Weissenberger G."/>
            <person name="Kamau G."/>
            <person name="Han H."/>
            <person name="Shen H."/>
            <person name="Dinh H."/>
            <person name="Khalil I."/>
            <person name="Jones J."/>
            <person name="Shafer J."/>
            <person name="Jayaseelan J."/>
            <person name="Quiroz J."/>
            <person name="Blankenburg K."/>
            <person name="Nguyen L."/>
            <person name="Jackson L."/>
            <person name="Francisco L."/>
            <person name="Tang L.-Y."/>
            <person name="Pu L.-L."/>
            <person name="Perales L."/>
            <person name="Lorensuhewa L."/>
            <person name="Munidasa M."/>
            <person name="Coyle M."/>
            <person name="Taylor M."/>
            <person name="Puazo M."/>
            <person name="Firestine M."/>
            <person name="Scheel M."/>
            <person name="Javaid M."/>
            <person name="Wang M."/>
            <person name="Li M."/>
            <person name="Tabassum N."/>
            <person name="Saada N."/>
            <person name="Osuji N."/>
            <person name="Aqrawi P."/>
            <person name="Fu Q."/>
            <person name="Thornton R."/>
            <person name="Raj R."/>
            <person name="Goodspeed R."/>
            <person name="Mata R."/>
            <person name="Najjar R."/>
            <person name="Gubbala S."/>
            <person name="Lee S."/>
            <person name="Denson S."/>
            <person name="Patil S."/>
            <person name="Macmil S."/>
            <person name="Qi S."/>
            <person name="Matskevitch T."/>
            <person name="Palculict T."/>
            <person name="Mathew T."/>
            <person name="Vee V."/>
            <person name="Velamala V."/>
            <person name="Korchina V."/>
            <person name="Cai W."/>
            <person name="Liu W."/>
            <person name="Dai W."/>
            <person name="Zou X."/>
            <person name="Zhu Y."/>
            <person name="Zhang Y."/>
            <person name="Wu Y.-Q."/>
            <person name="Xin Y."/>
            <person name="Nazarath L."/>
            <person name="Kovar C."/>
            <person name="Han Y."/>
            <person name="Muzny D."/>
            <person name="Gibbs R."/>
        </authorList>
    </citation>
    <scope>NUCLEOTIDE SEQUENCE [LARGE SCALE GENOMIC DNA]</scope>
    <source>
        <strain evidence="27">Jacobina</strain>
    </source>
</reference>
<dbReference type="SUPFAM" id="SSF50729">
    <property type="entry name" value="PH domain-like"/>
    <property type="match status" value="1"/>
</dbReference>
<dbReference type="VEuPathDB" id="VectorBase:LLONM1_004363"/>
<dbReference type="GO" id="GO:0008017">
    <property type="term" value="F:microtubule binding"/>
    <property type="evidence" value="ECO:0007669"/>
    <property type="project" value="InterPro"/>
</dbReference>
<feature type="compositionally biased region" description="Polar residues" evidence="18">
    <location>
        <begin position="2103"/>
        <end position="2112"/>
    </location>
</feature>
<dbReference type="Gene3D" id="3.30.505.10">
    <property type="entry name" value="SH2 domain"/>
    <property type="match status" value="2"/>
</dbReference>
<protein>
    <recommendedName>
        <fullName evidence="2 16">Phosphoinositide phospholipase C</fullName>
        <ecNumber evidence="2 16">3.1.4.11</ecNumber>
    </recommendedName>
</protein>
<dbReference type="EMBL" id="AJWK01017654">
    <property type="status" value="NOT_ANNOTATED_CDS"/>
    <property type="molecule type" value="Genomic_DNA"/>
</dbReference>
<feature type="domain" description="Kinesin motor" evidence="24">
    <location>
        <begin position="1159"/>
        <end position="1423"/>
    </location>
</feature>
<dbReference type="PROSITE" id="PS50004">
    <property type="entry name" value="C2"/>
    <property type="match status" value="1"/>
</dbReference>
<dbReference type="SMART" id="SM00148">
    <property type="entry name" value="PLCXc"/>
    <property type="match status" value="1"/>
</dbReference>
<feature type="compositionally biased region" description="Polar residues" evidence="18">
    <location>
        <begin position="2070"/>
        <end position="2090"/>
    </location>
</feature>
<dbReference type="SMART" id="SM00129">
    <property type="entry name" value="KISc"/>
    <property type="match status" value="1"/>
</dbReference>
<evidence type="ECO:0000256" key="11">
    <source>
        <dbReference type="ARBA" id="ARBA00023098"/>
    </source>
</evidence>
<dbReference type="FunFam" id="3.20.20.190:FF:000004">
    <property type="entry name" value="1-phosphatidylinositol 4,5-bisphosphate phosphodiesterase gamma"/>
    <property type="match status" value="1"/>
</dbReference>
<keyword evidence="12" id="KW-0807">Transducer</keyword>
<dbReference type="CDD" id="cd13362">
    <property type="entry name" value="PH_PLC_gamma"/>
    <property type="match status" value="1"/>
</dbReference>
<evidence type="ECO:0000256" key="17">
    <source>
        <dbReference type="SAM" id="Coils"/>
    </source>
</evidence>
<dbReference type="PROSITE" id="PS50008">
    <property type="entry name" value="PIPLC_Y_DOMAIN"/>
    <property type="match status" value="1"/>
</dbReference>
<dbReference type="SUPFAM" id="SSF52540">
    <property type="entry name" value="P-loop containing nucleoside triphosphate hydrolases"/>
    <property type="match status" value="1"/>
</dbReference>
<keyword evidence="8 15" id="KW-0067">ATP-binding</keyword>
<evidence type="ECO:0000256" key="2">
    <source>
        <dbReference type="ARBA" id="ARBA00012368"/>
    </source>
</evidence>
<keyword evidence="9 16" id="KW-0442">Lipid degradation</keyword>
<comment type="similarity">
    <text evidence="15">Belongs to the TRAFAC class myosin-kinesin ATPase superfamily. Kinesin family.</text>
</comment>
<keyword evidence="6 16" id="KW-0378">Hydrolase</keyword>
<dbReference type="Gene3D" id="2.30.29.30">
    <property type="entry name" value="Pleckstrin-homology domain (PH domain)/Phosphotyrosine-binding domain (PTB)"/>
    <property type="match status" value="1"/>
</dbReference>
<feature type="domain" description="PH" evidence="21">
    <location>
        <begin position="17"/>
        <end position="135"/>
    </location>
</feature>
<keyword evidence="3 14" id="KW-0728">SH3 domain</keyword>
<dbReference type="Gene3D" id="1.10.238.10">
    <property type="entry name" value="EF-hand"/>
    <property type="match status" value="1"/>
</dbReference>
<evidence type="ECO:0000256" key="10">
    <source>
        <dbReference type="ARBA" id="ARBA00022999"/>
    </source>
</evidence>
<dbReference type="SUPFAM" id="SSF50044">
    <property type="entry name" value="SH3-domain"/>
    <property type="match status" value="1"/>
</dbReference>
<dbReference type="Pfam" id="PF23583">
    <property type="entry name" value="EF_HAND_2_PLCG"/>
    <property type="match status" value="1"/>
</dbReference>
<dbReference type="InterPro" id="IPR017946">
    <property type="entry name" value="PLC-like_Pdiesterase_TIM-brl"/>
</dbReference>
<dbReference type="GO" id="GO:0016042">
    <property type="term" value="P:lipid catabolic process"/>
    <property type="evidence" value="ECO:0007669"/>
    <property type="project" value="UniProtKB-KW"/>
</dbReference>
<dbReference type="Pfam" id="PF00168">
    <property type="entry name" value="C2"/>
    <property type="match status" value="1"/>
</dbReference>
<dbReference type="GO" id="GO:0046488">
    <property type="term" value="P:phosphatidylinositol metabolic process"/>
    <property type="evidence" value="ECO:0007669"/>
    <property type="project" value="TreeGrafter"/>
</dbReference>
<dbReference type="InterPro" id="IPR057061">
    <property type="entry name" value="PLCG_EF-hand_2"/>
</dbReference>
<evidence type="ECO:0000256" key="13">
    <source>
        <dbReference type="PROSITE-ProRule" id="PRU00191"/>
    </source>
</evidence>
<dbReference type="VEuPathDB" id="VectorBase:LLOJ005588"/>
<evidence type="ECO:0000256" key="3">
    <source>
        <dbReference type="ARBA" id="ARBA00022443"/>
    </source>
</evidence>
<evidence type="ECO:0000259" key="21">
    <source>
        <dbReference type="PROSITE" id="PS50003"/>
    </source>
</evidence>
<dbReference type="Pfam" id="PF00225">
    <property type="entry name" value="Kinesin"/>
    <property type="match status" value="1"/>
</dbReference>
<dbReference type="GO" id="GO:0010634">
    <property type="term" value="P:positive regulation of epithelial cell migration"/>
    <property type="evidence" value="ECO:0007669"/>
    <property type="project" value="TreeGrafter"/>
</dbReference>
<dbReference type="Gene3D" id="3.40.850.10">
    <property type="entry name" value="Kinesin motor domain"/>
    <property type="match status" value="1"/>
</dbReference>
<dbReference type="PRINTS" id="PR00390">
    <property type="entry name" value="PHPHLIPASEC"/>
</dbReference>
<evidence type="ECO:0000256" key="8">
    <source>
        <dbReference type="ARBA" id="ARBA00022840"/>
    </source>
</evidence>
<sequence length="2112" mass="244655">MNVFGVNGLGIKEQTICNLERGTIVTKFFPRRKPEKKTLMLRRETGQVIWYPITAEKDNRSSFEGSLEIRDIREVRAGRNSKEFDKWAEESKKADQQTCFVIFYGTEFKLRALSVAALYQRERNMWISGLRDMMHMVSTSSYPLVVERWLRKEFYSMENARETLTLKELKSFLSKINCKISTQKLSEYFSEVDQRKRHEIGFDAFTKLYQKLMLTPNVLQDCFDRSFPYSKNEQIVTLQEFQKFLLVEQDEPEANDKGFVSNLIKDFIQDVQRDVQEPYLTLPEFVDYLFSRHNEIWNGKCSNVYQDMTRPLSHYWISSSHNTYLTGDQFSSDSSTEAYARALRMGCRCIELDCWDGPDNMPLIFHGHTFTSKIKFTDVIKTIRDHAFVTSEYPVILSIEQNCSLKQQRNMADAMREVFKDNDMLLTQQIDKGEQELPSPEQLKRKIILKHKKLPEGEERNSMTEEGECDLRNSEKEEILYILDLVDRRWVPHRFALRQHKLMYRPEREDARDEEPDFENPVPKPKDSIHNNELHFGENWFHGKLEGGREEAEMLLKAYSHLGDGTFLVRESATFVGDYCLSFWRRDRPNHCRIKLKHENGMTKYYLLENLLFDSLYSLIMHYRQNVLRSAEFSITLKEPVPQPKKHENKEWYHPNMTRELAEKVLSQRQNDGTFLVRPSDTDSNTYVISFWAHKKIKHCRITVDGRLYLATGTQFESLVSLVNYYAKSPLYKTVKLTYPITREMLKRMSSSMIELGDFLEDPMADGTSSYMDPSSVEEKITVKALFDYKAQRDDELSFCKHAIITNVKKKENEMWWTGDYGGKKQHYFPANYVTVIETTEGCCDENANTTHKELDVNGAVVEIDTVDIVDQERPIQYILRVQTPSMDKVFDIGCESEAVAIEWMAAIKESAQNASALADERRKKEKNLRVAKEMSDMIIYFRSTKAEKYFFQQHQQHFIKYHRKLISRVYPKGQRLDSSNFNPIPFWNIGSQMIALNFQTADKMMQINQAKFRDNGACGYILKPDFMFTDVFDPSMPNTLIGVEGKTINIRIIGGRHLFKSGRNINSPLVEVELLGASYDAGVKHKTKAVADNGFNPIWNEICEFHVKNPHFAMLRFEVQDEDMFGEPNFIGQAVFSVNAIKSGYRRVVKRKAAMEIPIQVGVRVFPNNYSSQTSVVQISQINQPAVVEENGNFREMLTSGLVQVAGHTFPVAHALPLNCSQEDVFRRTMLPLIGILLEGYDTSVVSYGQVGTGKTYTLFGPGLDCVHSETEQGIVQRSIREIFTQLSALRDRSFMMNVGWVEICGEDIIKDLLEAGNVPCRSVGEAFEWLKRGLGHKSGRSSHSIFTVTLEQQWVSPEGLIQHRLSTASFCDLCGTDRMYVLNSMNQHLSIPKDLRLQTLEDIVTSLTDPSVVLYNNNVPYHLVSNAEGLLNKLVANSSLSQQEREQIEEWLFLKAECEECLSSGELNMNNQRLLGPIQETDEPEETSDQEEASYQHNTDSDSESHRPDLEEKIDNLMGDFKVKTDALVKECYQEFLRSHPKAVFDSADTFPDAMRNDSPLERHGRRKSIQPGHSLSSIEIAMLNRVASREQMVPKDDVQVDLPPRNTQRDILVKKVQKVETDLEATRRQMKELEQTISLTEELIEDLKKNNETRTMAKQRFNKEKTKLETKYEKAKKQLSKAVANGKDRTEIERLSARTGHLEKRLQDLVSIKQIAGESKQRVKKLEQSLKVSLKQLEALQKEVKNHRKTKETLEGELKEMDSKNPSEVTAIVHSDGQIEEKSNNLRAVTARISHLNHILQEKSETLEKFGTGVENNPLRHEIRNLRRTRDHLLEQRMSLDKKLKKDKILTYTEERKLLTYDEAIEAIDTTIELKNELICGRKSVDMTERMDREKGEQLLMARLNKLSEDEMRTLLYKYFLKVIDLRESSRKLEVQLVTLEKERDAWEWRERVLINAVRQARLEGEKHAVLLQRQHESKLTLMLRHLNETSTNSTLTDHFPSHYYDPDGHHLKNALPLKAKDMDLCPLPNDGQLSKYKPLDKLKEKERESKNKLLAKFQVLTRYHGKTSQESPIPTQNLKQLQSPTVPATKVTREKNKLIIQQDNARRQ</sequence>
<dbReference type="FunFam" id="2.30.30.40:FF:000119">
    <property type="entry name" value="1-phosphatidylinositol 4,5-bisphosphate phosphodiesterase gamma"/>
    <property type="match status" value="1"/>
</dbReference>